<reference evidence="3" key="1">
    <citation type="journal article" date="2020" name="Nature">
        <title>Giant virus diversity and host interactions through global metagenomics.</title>
        <authorList>
            <person name="Schulz F."/>
            <person name="Roux S."/>
            <person name="Paez-Espino D."/>
            <person name="Jungbluth S."/>
            <person name="Walsh D.A."/>
            <person name="Denef V.J."/>
            <person name="McMahon K.D."/>
            <person name="Konstantinidis K.T."/>
            <person name="Eloe-Fadrosh E.A."/>
            <person name="Kyrpides N.C."/>
            <person name="Woyke T."/>
        </authorList>
    </citation>
    <scope>NUCLEOTIDE SEQUENCE</scope>
    <source>
        <strain evidence="3">GVMAG-S-1035375-24</strain>
    </source>
</reference>
<evidence type="ECO:0000259" key="2">
    <source>
        <dbReference type="Pfam" id="PF00534"/>
    </source>
</evidence>
<organism evidence="3">
    <name type="scientific">viral metagenome</name>
    <dbReference type="NCBI Taxonomy" id="1070528"/>
    <lineage>
        <taxon>unclassified sequences</taxon>
        <taxon>metagenomes</taxon>
        <taxon>organismal metagenomes</taxon>
    </lineage>
</organism>
<feature type="compositionally biased region" description="Pro residues" evidence="1">
    <location>
        <begin position="359"/>
        <end position="370"/>
    </location>
</feature>
<proteinExistence type="predicted"/>
<evidence type="ECO:0000313" key="3">
    <source>
        <dbReference type="EMBL" id="QHS79895.1"/>
    </source>
</evidence>
<evidence type="ECO:0000256" key="1">
    <source>
        <dbReference type="SAM" id="MobiDB-lite"/>
    </source>
</evidence>
<dbReference type="AlphaFoldDB" id="A0A6C0AKP7"/>
<feature type="domain" description="Glycosyl transferase family 1" evidence="2">
    <location>
        <begin position="210"/>
        <end position="299"/>
    </location>
</feature>
<dbReference type="Gene3D" id="3.40.50.2000">
    <property type="entry name" value="Glycogen Phosphorylase B"/>
    <property type="match status" value="1"/>
</dbReference>
<dbReference type="InterPro" id="IPR001296">
    <property type="entry name" value="Glyco_trans_1"/>
</dbReference>
<dbReference type="SUPFAM" id="SSF53756">
    <property type="entry name" value="UDP-Glycosyltransferase/glycogen phosphorylase"/>
    <property type="match status" value="1"/>
</dbReference>
<dbReference type="GO" id="GO:0016757">
    <property type="term" value="F:glycosyltransferase activity"/>
    <property type="evidence" value="ECO:0007669"/>
    <property type="project" value="InterPro"/>
</dbReference>
<protein>
    <recommendedName>
        <fullName evidence="2">Glycosyl transferase family 1 domain-containing protein</fullName>
    </recommendedName>
</protein>
<sequence length="385" mass="43732">MRVLFFANRMPDLCGAFLHDIDLAVELQKRGHTTAFLTIEKPKEGYNGGVWRGFRFMHYSAAGSMLDNSELWICPHAPCLPYVRKLNSRGYNRPIAVTAHFDGQYKVLTSLASNDWCEMFLFINHIMEGHFRREVNPFPPTIVRTGIVRPLMNEAKIRMDEPPNGDMITLVNANVNKGVHQFIELAKRMPDRNFLGVRPYYGELWIPAAPQNVEWIPFDDDVRNILKRTRILLFPSNYESFGRIAVEAMYNGIPVIYSKPATKNVGIVGTTEGVEEWILPAGIGCEREVPEQWIDAIKALDDETAYATKREEVKAHVQSMDIFSEANRIAGMMESFQREHPVQIIQQTVQTAPAARQEPPNPASLRPPPAVARIGFSSGRLRIQR</sequence>
<name>A0A6C0AKP7_9ZZZZ</name>
<dbReference type="Pfam" id="PF00534">
    <property type="entry name" value="Glycos_transf_1"/>
    <property type="match status" value="1"/>
</dbReference>
<dbReference type="EMBL" id="MN740664">
    <property type="protein sequence ID" value="QHS79895.1"/>
    <property type="molecule type" value="Genomic_DNA"/>
</dbReference>
<feature type="region of interest" description="Disordered" evidence="1">
    <location>
        <begin position="351"/>
        <end position="371"/>
    </location>
</feature>
<dbReference type="CDD" id="cd03801">
    <property type="entry name" value="GT4_PimA-like"/>
    <property type="match status" value="1"/>
</dbReference>
<accession>A0A6C0AKP7</accession>